<feature type="transmembrane region" description="Helical" evidence="6">
    <location>
        <begin position="47"/>
        <end position="67"/>
    </location>
</feature>
<evidence type="ECO:0000256" key="4">
    <source>
        <dbReference type="ARBA" id="ARBA00023136"/>
    </source>
</evidence>
<evidence type="ECO:0000256" key="6">
    <source>
        <dbReference type="SAM" id="Phobius"/>
    </source>
</evidence>
<feature type="transmembrane region" description="Helical" evidence="6">
    <location>
        <begin position="576"/>
        <end position="594"/>
    </location>
</feature>
<evidence type="ECO:0000256" key="3">
    <source>
        <dbReference type="ARBA" id="ARBA00022989"/>
    </source>
</evidence>
<evidence type="ECO:0000256" key="2">
    <source>
        <dbReference type="ARBA" id="ARBA00022692"/>
    </source>
</evidence>
<proteinExistence type="predicted"/>
<dbReference type="GO" id="GO:0016020">
    <property type="term" value="C:membrane"/>
    <property type="evidence" value="ECO:0007669"/>
    <property type="project" value="UniProtKB-SubCell"/>
</dbReference>
<evidence type="ECO:0000256" key="5">
    <source>
        <dbReference type="SAM" id="Coils"/>
    </source>
</evidence>
<dbReference type="PANTHER" id="PTHR47804">
    <property type="entry name" value="60S RIBOSOMAL PROTEIN L19"/>
    <property type="match status" value="1"/>
</dbReference>
<keyword evidence="3 6" id="KW-1133">Transmembrane helix</keyword>
<sequence length="884" mass="98800">MLCSILVLIRPFSKFGGPSAFLALTLKELAFSVQENRAQQFESTVFSLSAGFIAIGFSTLAMWLASLVRSHGKTTIARLIPALFLVAICFSAGFLKSWLPRLTVSSRIACFIAIWLLTTDAEGTEPMWPPAEYFIWIISVSAIATLVPSMLLLRWSSTHLASEIASCFSKLQLCLRHHLGEAFQEIPVTALSANIEGDLLRQSVSLDAVYQQAAFEFRIGRVDVKQLKPFIRTIEHLRRELSRDMTFPQHRDPASPLNDAIEAFYTPALELGCAILDSISAIEKIVFACFEQSVSPVCARSHEHNLFMARNRLSAALVTARAELRTVSDSEEFELLLSSEGNVDLPRRVFEMCSFMITLLQVAQALRSALDEAQNILRVHSTSNVRLWYPRLSSAWLGVTPNTVLLEERGIIADQTVEDEATTSPQEELEGIAEQKAPLAPAMLPMKRAPETDTSSIVLWRHFTPRRIWDSPRTLAVRLRLSRYAKSVKHSPHLRHAFKNAAGITVLSIPAFLPVTSPGNAWFRSYFGQWMLISFLWVLETNTGATWRVGYLRLSGTVAGALYAYVASLICQRNAYAIVVFLTLAEVPISYVVTKTAFPSLGIVAFITLPPILLPSYFNETARSPGMLAVLRGGLIAAGIVAALLMNSFLFPRHCRVLFLNSTCRALGLFSQLYMGLSRDLLDRRPPSSFARQKSLELEVDIRQTLHRAAIFLVTMDDELSLVPKPRRCYQRTLAVLRKLLDLLTGIRKIRQSIPRREAVEAVVHRRRELMSNICLSLFACEHAFRSRQSLPQFLPSARDALQALEKDVEEQIARARTESSRSLGLPALYALAEINLLRDLVQDIEDLLDLTRQLFGTSAWYSGPLLTPSPTIDEATTPRNTEL</sequence>
<feature type="domain" description="Integral membrane bound transporter" evidence="7">
    <location>
        <begin position="522"/>
        <end position="646"/>
    </location>
</feature>
<name>A0A9P3UIC5_LYOSH</name>
<comment type="caution">
    <text evidence="8">The sequence shown here is derived from an EMBL/GenBank/DDBJ whole genome shotgun (WGS) entry which is preliminary data.</text>
</comment>
<dbReference type="Pfam" id="PF13515">
    <property type="entry name" value="FUSC_2"/>
    <property type="match status" value="1"/>
</dbReference>
<feature type="transmembrane region" description="Helical" evidence="6">
    <location>
        <begin position="630"/>
        <end position="651"/>
    </location>
</feature>
<evidence type="ECO:0000313" key="8">
    <source>
        <dbReference type="EMBL" id="GLB35274.1"/>
    </source>
</evidence>
<keyword evidence="2 6" id="KW-0812">Transmembrane</keyword>
<feature type="transmembrane region" description="Helical" evidence="6">
    <location>
        <begin position="497"/>
        <end position="515"/>
    </location>
</feature>
<keyword evidence="5" id="KW-0175">Coiled coil</keyword>
<evidence type="ECO:0000313" key="9">
    <source>
        <dbReference type="Proteomes" id="UP001063166"/>
    </source>
</evidence>
<protein>
    <submittedName>
        <fullName evidence="8">Fusaric acid resistance protein-like</fullName>
    </submittedName>
</protein>
<dbReference type="InterPro" id="IPR049453">
    <property type="entry name" value="Memb_transporter_dom"/>
</dbReference>
<dbReference type="PANTHER" id="PTHR47804:SF3">
    <property type="entry name" value="PROTEIN BRE4"/>
    <property type="match status" value="1"/>
</dbReference>
<dbReference type="AlphaFoldDB" id="A0A9P3UIC5"/>
<evidence type="ECO:0000259" key="7">
    <source>
        <dbReference type="Pfam" id="PF13515"/>
    </source>
</evidence>
<keyword evidence="9" id="KW-1185">Reference proteome</keyword>
<keyword evidence="4 6" id="KW-0472">Membrane</keyword>
<gene>
    <name evidence="8" type="ORF">LshimejAT787_0208390</name>
</gene>
<feature type="coiled-coil region" evidence="5">
    <location>
        <begin position="795"/>
        <end position="822"/>
    </location>
</feature>
<feature type="transmembrane region" description="Helical" evidence="6">
    <location>
        <begin position="133"/>
        <end position="153"/>
    </location>
</feature>
<dbReference type="Proteomes" id="UP001063166">
    <property type="component" value="Unassembled WGS sequence"/>
</dbReference>
<dbReference type="EMBL" id="BRPK01000002">
    <property type="protein sequence ID" value="GLB35274.1"/>
    <property type="molecule type" value="Genomic_DNA"/>
</dbReference>
<evidence type="ECO:0000256" key="1">
    <source>
        <dbReference type="ARBA" id="ARBA00004141"/>
    </source>
</evidence>
<dbReference type="InterPro" id="IPR052430">
    <property type="entry name" value="IVT-Associated"/>
</dbReference>
<comment type="subcellular location">
    <subcellularLocation>
        <location evidence="1">Membrane</location>
        <topology evidence="1">Multi-pass membrane protein</topology>
    </subcellularLocation>
</comment>
<accession>A0A9P3UIC5</accession>
<feature type="transmembrane region" description="Helical" evidence="6">
    <location>
        <begin position="79"/>
        <end position="99"/>
    </location>
</feature>
<organism evidence="8 9">
    <name type="scientific">Lyophyllum shimeji</name>
    <name type="common">Hon-shimeji</name>
    <name type="synonym">Tricholoma shimeji</name>
    <dbReference type="NCBI Taxonomy" id="47721"/>
    <lineage>
        <taxon>Eukaryota</taxon>
        <taxon>Fungi</taxon>
        <taxon>Dikarya</taxon>
        <taxon>Basidiomycota</taxon>
        <taxon>Agaricomycotina</taxon>
        <taxon>Agaricomycetes</taxon>
        <taxon>Agaricomycetidae</taxon>
        <taxon>Agaricales</taxon>
        <taxon>Tricholomatineae</taxon>
        <taxon>Lyophyllaceae</taxon>
        <taxon>Lyophyllum</taxon>
    </lineage>
</organism>
<dbReference type="OrthoDB" id="68611at2759"/>
<feature type="transmembrane region" description="Helical" evidence="6">
    <location>
        <begin position="551"/>
        <end position="570"/>
    </location>
</feature>
<feature type="transmembrane region" description="Helical" evidence="6">
    <location>
        <begin position="601"/>
        <end position="618"/>
    </location>
</feature>
<reference evidence="8" key="1">
    <citation type="submission" date="2022-07" db="EMBL/GenBank/DDBJ databases">
        <title>The genome of Lyophyllum shimeji provides insight into the initial evolution of ectomycorrhizal fungal genome.</title>
        <authorList>
            <person name="Kobayashi Y."/>
            <person name="Shibata T."/>
            <person name="Hirakawa H."/>
            <person name="Shigenobu S."/>
            <person name="Nishiyama T."/>
            <person name="Yamada A."/>
            <person name="Hasebe M."/>
            <person name="Kawaguchi M."/>
        </authorList>
    </citation>
    <scope>NUCLEOTIDE SEQUENCE</scope>
    <source>
        <strain evidence="8">AT787</strain>
    </source>
</reference>